<dbReference type="InterPro" id="IPR001296">
    <property type="entry name" value="Glyco_trans_1"/>
</dbReference>
<proteinExistence type="predicted"/>
<reference evidence="3" key="1">
    <citation type="journal article" date="2019" name="Int. J. Syst. Evol. Microbiol.">
        <title>The Global Catalogue of Microorganisms (GCM) 10K type strain sequencing project: providing services to taxonomists for standard genome sequencing and annotation.</title>
        <authorList>
            <consortium name="The Broad Institute Genomics Platform"/>
            <consortium name="The Broad Institute Genome Sequencing Center for Infectious Disease"/>
            <person name="Wu L."/>
            <person name="Ma J."/>
        </authorList>
    </citation>
    <scope>NUCLEOTIDE SEQUENCE [LARGE SCALE GENOMIC DNA]</scope>
    <source>
        <strain evidence="3">KCTC 52274</strain>
    </source>
</reference>
<dbReference type="EMBL" id="JBHULE010000002">
    <property type="protein sequence ID" value="MFD2561597.1"/>
    <property type="molecule type" value="Genomic_DNA"/>
</dbReference>
<evidence type="ECO:0000313" key="3">
    <source>
        <dbReference type="Proteomes" id="UP001597319"/>
    </source>
</evidence>
<dbReference type="Gene3D" id="3.40.50.2000">
    <property type="entry name" value="Glycogen Phosphorylase B"/>
    <property type="match status" value="2"/>
</dbReference>
<accession>A0ABW5L9M5</accession>
<dbReference type="SUPFAM" id="SSF53756">
    <property type="entry name" value="UDP-Glycosyltransferase/glycogen phosphorylase"/>
    <property type="match status" value="1"/>
</dbReference>
<evidence type="ECO:0000313" key="2">
    <source>
        <dbReference type="EMBL" id="MFD2561597.1"/>
    </source>
</evidence>
<dbReference type="Pfam" id="PF00534">
    <property type="entry name" value="Glycos_transf_1"/>
    <property type="match status" value="1"/>
</dbReference>
<dbReference type="EC" id="2.4.-.-" evidence="2"/>
<keyword evidence="2" id="KW-0328">Glycosyltransferase</keyword>
<dbReference type="Proteomes" id="UP001597319">
    <property type="component" value="Unassembled WGS sequence"/>
</dbReference>
<gene>
    <name evidence="2" type="ORF">ACFSR1_02875</name>
</gene>
<keyword evidence="2" id="KW-0808">Transferase</keyword>
<organism evidence="2 3">
    <name type="scientific">Aquimarina rubra</name>
    <dbReference type="NCBI Taxonomy" id="1920033"/>
    <lineage>
        <taxon>Bacteria</taxon>
        <taxon>Pseudomonadati</taxon>
        <taxon>Bacteroidota</taxon>
        <taxon>Flavobacteriia</taxon>
        <taxon>Flavobacteriales</taxon>
        <taxon>Flavobacteriaceae</taxon>
        <taxon>Aquimarina</taxon>
    </lineage>
</organism>
<dbReference type="GO" id="GO:0016757">
    <property type="term" value="F:glycosyltransferase activity"/>
    <property type="evidence" value="ECO:0007669"/>
    <property type="project" value="UniProtKB-KW"/>
</dbReference>
<evidence type="ECO:0000259" key="1">
    <source>
        <dbReference type="Pfam" id="PF00534"/>
    </source>
</evidence>
<sequence>MKILIVDKSAVIPVEKYGGTERVIWGLGKELSKLGHEIYFLVKEGSSCDFGKIIPFDIQKTIKDQIPENIDVIHFNHTITEKIEKPFIVTMHGNPSPNQTIDINTVFISKNQAKRFGSSTFVYNGLDWDDYPEPDLDQERTYLHFLGKAAWKVKNVFGAAKIALESNNNLHILGGERWNFRNFKRGLKYVLNPKIIFRGMVNNETKMEILQYSKGLLFPVKWHEPFGLAIIESLYAGCAVFGTKNGSLPELITPEVGFTGTNANEIAKAIRNFDYNPRKCHEYAVKHFNSKVMTGSYLKLYEKVISGETINKEVPEYKEAENVVPKFS</sequence>
<keyword evidence="3" id="KW-1185">Reference proteome</keyword>
<name>A0ABW5L9M5_9FLAO</name>
<dbReference type="PANTHER" id="PTHR12526">
    <property type="entry name" value="GLYCOSYLTRANSFERASE"/>
    <property type="match status" value="1"/>
</dbReference>
<comment type="caution">
    <text evidence="2">The sequence shown here is derived from an EMBL/GenBank/DDBJ whole genome shotgun (WGS) entry which is preliminary data.</text>
</comment>
<dbReference type="RefSeq" id="WP_378289431.1">
    <property type="nucleotide sequence ID" value="NZ_JBHULE010000002.1"/>
</dbReference>
<dbReference type="PANTHER" id="PTHR12526:SF595">
    <property type="entry name" value="BLL5217 PROTEIN"/>
    <property type="match status" value="1"/>
</dbReference>
<protein>
    <submittedName>
        <fullName evidence="2">Glycosyltransferase</fullName>
        <ecNumber evidence="2">2.4.-.-</ecNumber>
    </submittedName>
</protein>
<feature type="domain" description="Glycosyl transferase family 1" evidence="1">
    <location>
        <begin position="143"/>
        <end position="282"/>
    </location>
</feature>